<dbReference type="AlphaFoldDB" id="A0AAV1CMV4"/>
<gene>
    <name evidence="2" type="ORF">OLC1_LOCUS6874</name>
</gene>
<dbReference type="PANTHER" id="PTHR36727:SF2">
    <property type="entry name" value="NAD(P)H-QUINONE OXIDOREDUCTASE SUBUNIT L, CHLOROPLASTIC"/>
    <property type="match status" value="1"/>
</dbReference>
<accession>A0AAV1CMV4</accession>
<sequence>MMMSFALSSHLTKAPLLPFHHHQSRNNTSIFCGVSRPTTSHLSKLKAQDDNVISEPSKKSGTTISNLAILGSTLLVTVSEPASAVTGVNYFDDGLIWTLAQLAISAFVYFLVSKMVPKGFRRDVPSVHVCVHVLPRVAALGTILELQKISEGSINEVSLV</sequence>
<evidence type="ECO:0000256" key="1">
    <source>
        <dbReference type="SAM" id="Phobius"/>
    </source>
</evidence>
<keyword evidence="1" id="KW-1133">Transmembrane helix</keyword>
<keyword evidence="1" id="KW-0472">Membrane</keyword>
<keyword evidence="1" id="KW-0812">Transmembrane</keyword>
<dbReference type="EMBL" id="OX459119">
    <property type="protein sequence ID" value="CAI9096024.1"/>
    <property type="molecule type" value="Genomic_DNA"/>
</dbReference>
<protein>
    <submittedName>
        <fullName evidence="2">OLC1v1032086C1</fullName>
    </submittedName>
</protein>
<feature type="transmembrane region" description="Helical" evidence="1">
    <location>
        <begin position="94"/>
        <end position="112"/>
    </location>
</feature>
<keyword evidence="3" id="KW-1185">Reference proteome</keyword>
<evidence type="ECO:0000313" key="2">
    <source>
        <dbReference type="EMBL" id="CAI9096024.1"/>
    </source>
</evidence>
<proteinExistence type="predicted"/>
<name>A0AAV1CMV4_OLDCO</name>
<organism evidence="2 3">
    <name type="scientific">Oldenlandia corymbosa var. corymbosa</name>
    <dbReference type="NCBI Taxonomy" id="529605"/>
    <lineage>
        <taxon>Eukaryota</taxon>
        <taxon>Viridiplantae</taxon>
        <taxon>Streptophyta</taxon>
        <taxon>Embryophyta</taxon>
        <taxon>Tracheophyta</taxon>
        <taxon>Spermatophyta</taxon>
        <taxon>Magnoliopsida</taxon>
        <taxon>eudicotyledons</taxon>
        <taxon>Gunneridae</taxon>
        <taxon>Pentapetalae</taxon>
        <taxon>asterids</taxon>
        <taxon>lamiids</taxon>
        <taxon>Gentianales</taxon>
        <taxon>Rubiaceae</taxon>
        <taxon>Rubioideae</taxon>
        <taxon>Spermacoceae</taxon>
        <taxon>Hedyotis-Oldenlandia complex</taxon>
        <taxon>Oldenlandia</taxon>
    </lineage>
</organism>
<reference evidence="2" key="1">
    <citation type="submission" date="2023-03" db="EMBL/GenBank/DDBJ databases">
        <authorList>
            <person name="Julca I."/>
        </authorList>
    </citation>
    <scope>NUCLEOTIDE SEQUENCE</scope>
</reference>
<dbReference type="PANTHER" id="PTHR36727">
    <property type="entry name" value="NAD(P)H-QUINONE OXIDOREDUCTASE SUBUNIT L, CHLOROPLASTIC"/>
    <property type="match status" value="1"/>
</dbReference>
<evidence type="ECO:0000313" key="3">
    <source>
        <dbReference type="Proteomes" id="UP001161247"/>
    </source>
</evidence>
<dbReference type="Proteomes" id="UP001161247">
    <property type="component" value="Chromosome 2"/>
</dbReference>